<keyword evidence="2" id="KW-1185">Reference proteome</keyword>
<dbReference type="Proteomes" id="UP000008898">
    <property type="component" value="Chromosome"/>
</dbReference>
<accession>G0LBU1</accession>
<protein>
    <submittedName>
        <fullName evidence="1">Uncharacterized protein</fullName>
    </submittedName>
</protein>
<organism evidence="1 2">
    <name type="scientific">Zobellia galactanivorans (strain DSM 12802 / CCUG 47099 / CIP 106680 / NCIMB 13871 / Dsij)</name>
    <dbReference type="NCBI Taxonomy" id="63186"/>
    <lineage>
        <taxon>Bacteria</taxon>
        <taxon>Pseudomonadati</taxon>
        <taxon>Bacteroidota</taxon>
        <taxon>Flavobacteriia</taxon>
        <taxon>Flavobacteriales</taxon>
        <taxon>Flavobacteriaceae</taxon>
        <taxon>Zobellia</taxon>
    </lineage>
</organism>
<proteinExistence type="predicted"/>
<dbReference type="EMBL" id="FP476056">
    <property type="protein sequence ID" value="CAZ96454.1"/>
    <property type="molecule type" value="Genomic_DNA"/>
</dbReference>
<reference evidence="2" key="1">
    <citation type="submission" date="2009-07" db="EMBL/GenBank/DDBJ databases">
        <title>Complete genome sequence of Zobellia galactanivorans Dsij.</title>
        <authorList>
            <consortium name="Genoscope - CEA"/>
        </authorList>
    </citation>
    <scope>NUCLEOTIDE SEQUENCE [LARGE SCALE GENOMIC DNA]</scope>
    <source>
        <strain evidence="2">DSM 12802 / CCUG 47099 / CIP 106680 / NCIMB 13871 / Dsij</strain>
    </source>
</reference>
<reference evidence="1 2" key="2">
    <citation type="journal article" date="2012" name="Environ. Microbiol.">
        <title>Characterization of the first alginolytic operons in a marine bacterium: from their emergence in marine Flavobacteriia to their independent transfers to marine Proteobacteria and human gut Bacteroides.</title>
        <authorList>
            <person name="Thomas F."/>
            <person name="Barbeyron T."/>
            <person name="Tonon T."/>
            <person name="Genicot S."/>
            <person name="Czjzek M."/>
            <person name="Michel G."/>
        </authorList>
    </citation>
    <scope>NUCLEOTIDE SEQUENCE [LARGE SCALE GENOMIC DNA]</scope>
    <source>
        <strain evidence="2">DSM 12802 / CCUG 47099 / CIP 106680 / NCIMB 13871 / Dsij</strain>
    </source>
</reference>
<sequence length="71" mass="8562">MIEIGPNYVKTCKKEGFGAFEEHGPDIITMHKKNELFRFCLGFWQRPLSQFTKLKLGWVLRIDKQRFRQHH</sequence>
<dbReference type="STRING" id="63186.ZOBELLIA_2299"/>
<name>G0LBU1_ZOBGA</name>
<gene>
    <name evidence="1" type="ordered locus">zobellia_2299</name>
</gene>
<evidence type="ECO:0000313" key="1">
    <source>
        <dbReference type="EMBL" id="CAZ96454.1"/>
    </source>
</evidence>
<dbReference type="HOGENOM" id="CLU_2739237_0_0_10"/>
<dbReference type="AlphaFoldDB" id="G0LBU1"/>
<dbReference type="KEGG" id="zga:ZOBELLIA_2299"/>
<evidence type="ECO:0000313" key="2">
    <source>
        <dbReference type="Proteomes" id="UP000008898"/>
    </source>
</evidence>